<gene>
    <name evidence="1" type="ORF">MMOS7_08300</name>
</gene>
<evidence type="ECO:0000313" key="2">
    <source>
        <dbReference type="Proteomes" id="UP000263689"/>
    </source>
</evidence>
<protein>
    <recommendedName>
        <fullName evidence="3">Transposon-encoded protein</fullName>
    </recommendedName>
</protein>
<organism evidence="1 2">
    <name type="scientific">Methanococcus maripaludis OS7</name>
    <dbReference type="NCBI Taxonomy" id="637915"/>
    <lineage>
        <taxon>Archaea</taxon>
        <taxon>Methanobacteriati</taxon>
        <taxon>Methanobacteriota</taxon>
        <taxon>Methanomada group</taxon>
        <taxon>Methanococci</taxon>
        <taxon>Methanococcales</taxon>
        <taxon>Methanococcaceae</taxon>
        <taxon>Methanococcus</taxon>
    </lineage>
</organism>
<dbReference type="NCBIfam" id="NF033496">
    <property type="entry name" value="DUF2080_fam_acc"/>
    <property type="match status" value="1"/>
</dbReference>
<dbReference type="RefSeq" id="WP_119720873.1">
    <property type="nucleotide sequence ID" value="NZ_AP011528.1"/>
</dbReference>
<dbReference type="AlphaFoldDB" id="A0A2Z5PM90"/>
<dbReference type="GeneID" id="37875318"/>
<accession>A0A2Z5PM90</accession>
<dbReference type="EMBL" id="AP011528">
    <property type="protein sequence ID" value="BAP62916.1"/>
    <property type="molecule type" value="Genomic_DNA"/>
</dbReference>
<dbReference type="Pfam" id="PF09853">
    <property type="entry name" value="DUF2080"/>
    <property type="match status" value="1"/>
</dbReference>
<evidence type="ECO:0000313" key="1">
    <source>
        <dbReference type="EMBL" id="BAP62916.1"/>
    </source>
</evidence>
<dbReference type="KEGG" id="mmao:MMOS7_08300"/>
<reference evidence="1 2" key="1">
    <citation type="submission" date="2009-06" db="EMBL/GenBank/DDBJ databases">
        <title>Molecular Evidence for Microbiologically Influenced Corrosion from genome of Methanogen.</title>
        <authorList>
            <person name="Ito N."/>
            <person name="Tsurumaru H."/>
            <person name="Shimizu A."/>
            <person name="Harada T."/>
            <person name="Hosoyama A."/>
            <person name="Horikawa H."/>
            <person name="Wakai S."/>
            <person name="Sasaki K."/>
            <person name="Nishijima K."/>
            <person name="Ataku H."/>
            <person name="Yamazaki J."/>
            <person name="Mise M."/>
            <person name="Yamazaki S."/>
            <person name="Tanikawa S."/>
            <person name="Harayama S."/>
            <person name="Fujita N."/>
        </authorList>
    </citation>
    <scope>NUCLEOTIDE SEQUENCE [LARGE SCALE GENOMIC DNA]</scope>
    <source>
        <strain evidence="2">OS7 ( NBRC 103642)</strain>
    </source>
</reference>
<proteinExistence type="predicted"/>
<evidence type="ECO:0008006" key="3">
    <source>
        <dbReference type="Google" id="ProtNLM"/>
    </source>
</evidence>
<dbReference type="Proteomes" id="UP000263689">
    <property type="component" value="Chromosome"/>
</dbReference>
<dbReference type="InterPro" id="IPR019205">
    <property type="entry name" value="DUF2080_transposon-encoded"/>
</dbReference>
<name>A0A2Z5PM90_METMI</name>
<sequence>MILRKKTWRKSRNVLPTFIGTVTSHGNSANVDPTLPKEYIGKRVLITILDDDTELVERLNGE</sequence>